<feature type="compositionally biased region" description="Polar residues" evidence="1">
    <location>
        <begin position="201"/>
        <end position="210"/>
    </location>
</feature>
<reference evidence="4 5" key="1">
    <citation type="submission" date="2024-02" db="EMBL/GenBank/DDBJ databases">
        <authorList>
            <person name="Chen Y."/>
            <person name="Shah S."/>
            <person name="Dougan E. K."/>
            <person name="Thang M."/>
            <person name="Chan C."/>
        </authorList>
    </citation>
    <scope>NUCLEOTIDE SEQUENCE [LARGE SCALE GENOMIC DNA]</scope>
</reference>
<protein>
    <submittedName>
        <fullName evidence="4">Uncharacterized protein</fullName>
    </submittedName>
</protein>
<evidence type="ECO:0000256" key="3">
    <source>
        <dbReference type="SAM" id="SignalP"/>
    </source>
</evidence>
<gene>
    <name evidence="4" type="ORF">CCMP2556_LOCUS12394</name>
</gene>
<feature type="compositionally biased region" description="Basic and acidic residues" evidence="1">
    <location>
        <begin position="214"/>
        <end position="232"/>
    </location>
</feature>
<sequence>MLKIVFLLGSVHAAQSVLGGRCHQLLESIADEDEVSVAALCRSHLGPKGCHELLQRLGKAPWNDEVREKVCLENADLFEPRGLLDSPLDEVTGTKDPQIAFAAMNAGQQAGSPPASIAPPVLTVPPITVNLPTAAPVPAIQLPNTKSEISFSGIPKSEADKVREKLGQILAPKTTSPTPLSSDMTEVIRSRFTSKDALPNSGGQSQAGSRRQNRVKEDKWWESPEVAQRDPSPEPAQAAQTLDEGRVAPASHRKNQDQAYWMREAKYHPTGSTSDATSGGYDWGNFISSDAKRNPNRGEGKYDWNGDERMYSLPDKVLRRGTDEKTWIGLVWGFGLVALVSLTSSLALRWRQGAPQGAPQEAPQAYSRLEAQVAATSSRELRFA</sequence>
<feature type="transmembrane region" description="Helical" evidence="2">
    <location>
        <begin position="327"/>
        <end position="348"/>
    </location>
</feature>
<comment type="caution">
    <text evidence="4">The sequence shown here is derived from an EMBL/GenBank/DDBJ whole genome shotgun (WGS) entry which is preliminary data.</text>
</comment>
<keyword evidence="2" id="KW-0812">Transmembrane</keyword>
<organism evidence="4 5">
    <name type="scientific">Durusdinium trenchii</name>
    <dbReference type="NCBI Taxonomy" id="1381693"/>
    <lineage>
        <taxon>Eukaryota</taxon>
        <taxon>Sar</taxon>
        <taxon>Alveolata</taxon>
        <taxon>Dinophyceae</taxon>
        <taxon>Suessiales</taxon>
        <taxon>Symbiodiniaceae</taxon>
        <taxon>Durusdinium</taxon>
    </lineage>
</organism>
<keyword evidence="3" id="KW-0732">Signal</keyword>
<feature type="chain" id="PRO_5047476320" evidence="3">
    <location>
        <begin position="17"/>
        <end position="384"/>
    </location>
</feature>
<name>A0ABP0JP77_9DINO</name>
<feature type="signal peptide" evidence="3">
    <location>
        <begin position="1"/>
        <end position="16"/>
    </location>
</feature>
<keyword evidence="2" id="KW-0472">Membrane</keyword>
<feature type="region of interest" description="Disordered" evidence="1">
    <location>
        <begin position="192"/>
        <end position="258"/>
    </location>
</feature>
<dbReference type="EMBL" id="CAXAMN010006003">
    <property type="protein sequence ID" value="CAK9016163.1"/>
    <property type="molecule type" value="Genomic_DNA"/>
</dbReference>
<keyword evidence="2" id="KW-1133">Transmembrane helix</keyword>
<evidence type="ECO:0000256" key="1">
    <source>
        <dbReference type="SAM" id="MobiDB-lite"/>
    </source>
</evidence>
<dbReference type="Proteomes" id="UP001642484">
    <property type="component" value="Unassembled WGS sequence"/>
</dbReference>
<evidence type="ECO:0000313" key="5">
    <source>
        <dbReference type="Proteomes" id="UP001642484"/>
    </source>
</evidence>
<evidence type="ECO:0000313" key="4">
    <source>
        <dbReference type="EMBL" id="CAK9016163.1"/>
    </source>
</evidence>
<keyword evidence="5" id="KW-1185">Reference proteome</keyword>
<evidence type="ECO:0000256" key="2">
    <source>
        <dbReference type="SAM" id="Phobius"/>
    </source>
</evidence>
<accession>A0ABP0JP77</accession>
<proteinExistence type="predicted"/>